<dbReference type="SUPFAM" id="SSF101353">
    <property type="entry name" value="Putative anticodon-binding domain of alanyl-tRNA synthetase (AlaRS)"/>
    <property type="match status" value="1"/>
</dbReference>
<keyword evidence="13" id="KW-0175">Coiled coil</keyword>
<keyword evidence="4 12" id="KW-0436">Ligase</keyword>
<accession>A0A133VEE8</accession>
<name>A0A133VEE8_9EURY</name>
<feature type="coiled-coil region" evidence="13">
    <location>
        <begin position="767"/>
        <end position="794"/>
    </location>
</feature>
<keyword evidence="9 12" id="KW-0694">RNA-binding</keyword>
<gene>
    <name evidence="12" type="primary">alaS</name>
    <name evidence="15" type="ORF">AKJ48_01455</name>
</gene>
<dbReference type="InterPro" id="IPR022429">
    <property type="entry name" value="Ala-tRNA_lgiase_arc"/>
</dbReference>
<comment type="function">
    <text evidence="12">Catalyzes the attachment of alanine to tRNA(Ala) in a two-step reaction: alanine is first activated by ATP to form Ala-AMP and then transferred to the acceptor end of tRNA(Ala). Also edits incorrectly charged Ser-tRNA(Ala) and Gly-tRNA(Ala) via its editing domain.</text>
</comment>
<evidence type="ECO:0000256" key="5">
    <source>
        <dbReference type="ARBA" id="ARBA00022723"/>
    </source>
</evidence>
<dbReference type="GO" id="GO:0000049">
    <property type="term" value="F:tRNA binding"/>
    <property type="evidence" value="ECO:0007669"/>
    <property type="project" value="UniProtKB-KW"/>
</dbReference>
<dbReference type="Gene3D" id="3.30.54.20">
    <property type="match status" value="1"/>
</dbReference>
<evidence type="ECO:0000256" key="1">
    <source>
        <dbReference type="ARBA" id="ARBA00008226"/>
    </source>
</evidence>
<evidence type="ECO:0000313" key="16">
    <source>
        <dbReference type="Proteomes" id="UP000070076"/>
    </source>
</evidence>
<dbReference type="SUPFAM" id="SSF50447">
    <property type="entry name" value="Translation proteins"/>
    <property type="match status" value="1"/>
</dbReference>
<dbReference type="Pfam" id="PF01411">
    <property type="entry name" value="tRNA-synt_2c"/>
    <property type="match status" value="1"/>
</dbReference>
<evidence type="ECO:0000256" key="4">
    <source>
        <dbReference type="ARBA" id="ARBA00022598"/>
    </source>
</evidence>
<evidence type="ECO:0000256" key="9">
    <source>
        <dbReference type="ARBA" id="ARBA00022884"/>
    </source>
</evidence>
<dbReference type="Pfam" id="PF02272">
    <property type="entry name" value="DHHA1"/>
    <property type="match status" value="1"/>
</dbReference>
<reference evidence="15 16" key="1">
    <citation type="journal article" date="2016" name="Sci. Rep.">
        <title>Metabolic traits of an uncultured archaeal lineage -MSBL1- from brine pools of the Red Sea.</title>
        <authorList>
            <person name="Mwirichia R."/>
            <person name="Alam I."/>
            <person name="Rashid M."/>
            <person name="Vinu M."/>
            <person name="Ba-Alawi W."/>
            <person name="Anthony Kamau A."/>
            <person name="Kamanda Ngugi D."/>
            <person name="Goker M."/>
            <person name="Klenk H.P."/>
            <person name="Bajic V."/>
            <person name="Stingl U."/>
        </authorList>
    </citation>
    <scope>NUCLEOTIDE SEQUENCE [LARGE SCALE GENOMIC DNA]</scope>
    <source>
        <strain evidence="15">SCGC-AAA261O19</strain>
    </source>
</reference>
<evidence type="ECO:0000256" key="2">
    <source>
        <dbReference type="ARBA" id="ARBA00022490"/>
    </source>
</evidence>
<keyword evidence="8 12" id="KW-0067">ATP-binding</keyword>
<dbReference type="NCBIfam" id="TIGR03683">
    <property type="entry name" value="A-tRNA_syn_arch"/>
    <property type="match status" value="1"/>
</dbReference>
<dbReference type="InterPro" id="IPR003156">
    <property type="entry name" value="DHHA1_dom"/>
</dbReference>
<dbReference type="Gene3D" id="6.10.250.550">
    <property type="match status" value="1"/>
</dbReference>
<dbReference type="GO" id="GO:0002161">
    <property type="term" value="F:aminoacyl-tRNA deacylase activity"/>
    <property type="evidence" value="ECO:0007669"/>
    <property type="project" value="UniProtKB-ARBA"/>
</dbReference>
<evidence type="ECO:0000313" key="15">
    <source>
        <dbReference type="EMBL" id="KXB04784.1"/>
    </source>
</evidence>
<dbReference type="PATRIC" id="fig|1698277.3.peg.116"/>
<dbReference type="Gene3D" id="3.30.930.10">
    <property type="entry name" value="Bira Bifunctional Protein, Domain 2"/>
    <property type="match status" value="1"/>
</dbReference>
<feature type="binding site" evidence="12">
    <location>
        <position position="601"/>
    </location>
    <ligand>
        <name>Zn(2+)</name>
        <dbReference type="ChEBI" id="CHEBI:29105"/>
    </ligand>
</feature>
<feature type="binding site" evidence="12">
    <location>
        <position position="701"/>
    </location>
    <ligand>
        <name>Zn(2+)</name>
        <dbReference type="ChEBI" id="CHEBI:29105"/>
    </ligand>
</feature>
<comment type="subcellular location">
    <subcellularLocation>
        <location evidence="12">Cytoplasm</location>
    </subcellularLocation>
</comment>
<dbReference type="GO" id="GO:0006419">
    <property type="term" value="P:alanyl-tRNA aminoacylation"/>
    <property type="evidence" value="ECO:0007669"/>
    <property type="project" value="UniProtKB-UniRule"/>
</dbReference>
<proteinExistence type="inferred from homology"/>
<protein>
    <recommendedName>
        <fullName evidence="12">Alanine--tRNA ligase</fullName>
        <ecNumber evidence="12">6.1.1.7</ecNumber>
    </recommendedName>
    <alternativeName>
        <fullName evidence="12">Alanyl-tRNA synthetase</fullName>
        <shortName evidence="12">AlaRS</shortName>
    </alternativeName>
</protein>
<comment type="similarity">
    <text evidence="1 12">Belongs to the class-II aminoacyl-tRNA synthetase family.</text>
</comment>
<dbReference type="PANTHER" id="PTHR11777">
    <property type="entry name" value="ALANYL-TRNA SYNTHETASE"/>
    <property type="match status" value="1"/>
</dbReference>
<dbReference type="InterPro" id="IPR018163">
    <property type="entry name" value="Thr/Ala-tRNA-synth_IIc_edit"/>
</dbReference>
<evidence type="ECO:0000256" key="10">
    <source>
        <dbReference type="ARBA" id="ARBA00022917"/>
    </source>
</evidence>
<keyword evidence="11 12" id="KW-0030">Aminoacyl-tRNA synthetase</keyword>
<dbReference type="GO" id="GO:0005737">
    <property type="term" value="C:cytoplasm"/>
    <property type="evidence" value="ECO:0007669"/>
    <property type="project" value="UniProtKB-SubCell"/>
</dbReference>
<keyword evidence="6 12" id="KW-0547">Nucleotide-binding</keyword>
<dbReference type="InterPro" id="IPR002318">
    <property type="entry name" value="Ala-tRNA-lgiase_IIc"/>
</dbReference>
<sequence length="912" mass="102073">MSDIYKTRLFEERDFHRKKCSNCGRVFWTLDPERNTCGDTPCDEYTFIENPPISKNYTLAGMEEEFLKFFEERDHSQISRYPVVARWRDDIYLTIASIADFQPWVTSGEVPPPANPLVVSQPSIRLNDIDNVGKSGRHFTLFFMGGHHAFNSDKKQVYWTDKTVELCHDFLTKALKINPTEITYVQDFWEGGGNAGEDFEVNVAGLELATLVFMQYEVENGSRQELPLKIVDTGYGIERLVWASQGTPSSYEAVFDPVVSKLCKIASVSLPPKSVLRENSRLAGLMDIESGRDLAALRSKVSERTGKPIGELNKLLTPLESVYAIADHLRCLAFMLGDGITPSNAGEGYLARLVLRRTLKLMRELGIQEPLAELMNIELDHLAPNFPQLDERKSYILEATDSEEQKYQDTLKRGKRRVSRLASSLKEKGESTLPTKRLIELYDSHGIPPEIVEEVSEKKGVEARVPEDFYIKVAGMHSSPEKVEEEELSLPEDQLEGLPPTKLLYYNKPYQKEFDAKILRRIGDYAILDQTAFYPEGGGQPADEGILKGKTRDYKVLDVRKVGDYVAHKVKPSSLRAGQQVKGRINWEKRISLMRHHTATHILLGAARRLLGDHVWQHGVQKGVERSRLDITHFKRISDEGLREIESLANRIVLQNRDVDARWMDRNEAEQKYDHSLYQGGVVPGEKIRVVSIEDWNAQACAGTHCEKTGEVGLIKITGRERIQDGVERLEFASGESIVGILQEQEKRLAEASGVLRTTPDKVHVAAKQLVDQWKAEQKEVEELRGRLAKLQARDLLGKKEEIENIQLVSEIIELANADELITIGENMTDIDKSLVVLLGTRNDSASFVAMAGKDAVRAGIDCGEIASAAAKALGGGGGGQAHLGQGGGSNVEELESAMKSAIKICKKQLKV</sequence>
<evidence type="ECO:0000256" key="8">
    <source>
        <dbReference type="ARBA" id="ARBA00022840"/>
    </source>
</evidence>
<feature type="binding site" evidence="12">
    <location>
        <position position="705"/>
    </location>
    <ligand>
        <name>Zn(2+)</name>
        <dbReference type="ChEBI" id="CHEBI:29105"/>
    </ligand>
</feature>
<dbReference type="HAMAP" id="MF_00036_A">
    <property type="entry name" value="Ala_tRNA_synth_A"/>
    <property type="match status" value="1"/>
</dbReference>
<dbReference type="EMBL" id="LHYB01000012">
    <property type="protein sequence ID" value="KXB04784.1"/>
    <property type="molecule type" value="Genomic_DNA"/>
</dbReference>
<dbReference type="InterPro" id="IPR012947">
    <property type="entry name" value="tRNA_SAD"/>
</dbReference>
<dbReference type="InterPro" id="IPR018164">
    <property type="entry name" value="Ala-tRNA-synth_IIc_N"/>
</dbReference>
<dbReference type="SUPFAM" id="SSF55681">
    <property type="entry name" value="Class II aaRS and biotin synthetases"/>
    <property type="match status" value="1"/>
</dbReference>
<dbReference type="InterPro" id="IPR018162">
    <property type="entry name" value="Ala-tRNA-ligase_IIc_anticod-bd"/>
</dbReference>
<evidence type="ECO:0000256" key="3">
    <source>
        <dbReference type="ARBA" id="ARBA00022555"/>
    </source>
</evidence>
<evidence type="ECO:0000256" key="6">
    <source>
        <dbReference type="ARBA" id="ARBA00022741"/>
    </source>
</evidence>
<evidence type="ECO:0000259" key="14">
    <source>
        <dbReference type="PROSITE" id="PS50860"/>
    </source>
</evidence>
<dbReference type="InterPro" id="IPR018165">
    <property type="entry name" value="Ala-tRNA-synth_IIc_core"/>
</dbReference>
<comment type="cofactor">
    <cofactor evidence="12">
        <name>Zn(2+)</name>
        <dbReference type="ChEBI" id="CHEBI:29105"/>
    </cofactor>
    <text evidence="12">Binds 1 zinc ion per subunit.</text>
</comment>
<keyword evidence="5 12" id="KW-0479">Metal-binding</keyword>
<keyword evidence="10 12" id="KW-0648">Protein biosynthesis</keyword>
<dbReference type="FunFam" id="3.30.930.10:FF:000056">
    <property type="entry name" value="Alanine--tRNA ligase"/>
    <property type="match status" value="1"/>
</dbReference>
<dbReference type="SMART" id="SM00863">
    <property type="entry name" value="tRNA_SAD"/>
    <property type="match status" value="1"/>
</dbReference>
<dbReference type="InterPro" id="IPR050058">
    <property type="entry name" value="Ala-tRNA_ligase"/>
</dbReference>
<dbReference type="Gene3D" id="2.40.30.130">
    <property type="match status" value="1"/>
</dbReference>
<dbReference type="InterPro" id="IPR045864">
    <property type="entry name" value="aa-tRNA-synth_II/BPL/LPL"/>
</dbReference>
<comment type="caution">
    <text evidence="15">The sequence shown here is derived from an EMBL/GenBank/DDBJ whole genome shotgun (WGS) entry which is preliminary data.</text>
</comment>
<dbReference type="PANTHER" id="PTHR11777:SF9">
    <property type="entry name" value="ALANINE--TRNA LIGASE, CYTOPLASMIC"/>
    <property type="match status" value="1"/>
</dbReference>
<comment type="domain">
    <text evidence="12">Consists of three domains; the N-terminal catalytic domain, the editing domain and the C-terminal C-Ala domain. The editing domain removes incorrectly charged amino acids, while the C-Ala domain, along with tRNA(Ala), serves as a bridge to cooperatively bring together the editing and aminoacylation centers thus stimulating deacylation of misacylated tRNAs.</text>
</comment>
<dbReference type="SUPFAM" id="SSF55186">
    <property type="entry name" value="ThrRS/AlaRS common domain"/>
    <property type="match status" value="1"/>
</dbReference>
<dbReference type="PRINTS" id="PR00980">
    <property type="entry name" value="TRNASYNTHALA"/>
</dbReference>
<comment type="catalytic activity">
    <reaction evidence="12">
        <text>tRNA(Ala) + L-alanine + ATP = L-alanyl-tRNA(Ala) + AMP + diphosphate</text>
        <dbReference type="Rhea" id="RHEA:12540"/>
        <dbReference type="Rhea" id="RHEA-COMP:9657"/>
        <dbReference type="Rhea" id="RHEA-COMP:9923"/>
        <dbReference type="ChEBI" id="CHEBI:30616"/>
        <dbReference type="ChEBI" id="CHEBI:33019"/>
        <dbReference type="ChEBI" id="CHEBI:57972"/>
        <dbReference type="ChEBI" id="CHEBI:78442"/>
        <dbReference type="ChEBI" id="CHEBI:78497"/>
        <dbReference type="ChEBI" id="CHEBI:456215"/>
        <dbReference type="EC" id="6.1.1.7"/>
    </reaction>
</comment>
<dbReference type="InterPro" id="IPR009000">
    <property type="entry name" value="Transl_B-barrel_sf"/>
</dbReference>
<dbReference type="FunFam" id="3.30.54.20:FF:000005">
    <property type="entry name" value="Alanine--tRNA ligase"/>
    <property type="match status" value="1"/>
</dbReference>
<dbReference type="Proteomes" id="UP000070076">
    <property type="component" value="Unassembled WGS sequence"/>
</dbReference>
<dbReference type="NCBIfam" id="TIGR00344">
    <property type="entry name" value="alaS"/>
    <property type="match status" value="1"/>
</dbReference>
<evidence type="ECO:0000256" key="13">
    <source>
        <dbReference type="SAM" id="Coils"/>
    </source>
</evidence>
<evidence type="ECO:0000256" key="11">
    <source>
        <dbReference type="ARBA" id="ARBA00023146"/>
    </source>
</evidence>
<dbReference type="GO" id="GO:0005524">
    <property type="term" value="F:ATP binding"/>
    <property type="evidence" value="ECO:0007669"/>
    <property type="project" value="UniProtKB-UniRule"/>
</dbReference>
<dbReference type="AlphaFoldDB" id="A0A133VEE8"/>
<dbReference type="Gene3D" id="3.30.980.10">
    <property type="entry name" value="Threonyl-trna Synthetase, Chain A, domain 2"/>
    <property type="match status" value="1"/>
</dbReference>
<organism evidence="15 16">
    <name type="scientific">candidate division MSBL1 archaeon SCGC-AAA261O19</name>
    <dbReference type="NCBI Taxonomy" id="1698277"/>
    <lineage>
        <taxon>Archaea</taxon>
        <taxon>Methanobacteriati</taxon>
        <taxon>Methanobacteriota</taxon>
        <taxon>candidate division MSBL1</taxon>
    </lineage>
</organism>
<keyword evidence="2 12" id="KW-0963">Cytoplasm</keyword>
<dbReference type="EC" id="6.1.1.7" evidence="12"/>
<feature type="binding site" evidence="12">
    <location>
        <position position="597"/>
    </location>
    <ligand>
        <name>Zn(2+)</name>
        <dbReference type="ChEBI" id="CHEBI:29105"/>
    </ligand>
</feature>
<feature type="domain" description="Alanyl-transfer RNA synthetases family profile" evidence="14">
    <location>
        <begin position="57"/>
        <end position="744"/>
    </location>
</feature>
<evidence type="ECO:0000256" key="7">
    <source>
        <dbReference type="ARBA" id="ARBA00022833"/>
    </source>
</evidence>
<dbReference type="PROSITE" id="PS50860">
    <property type="entry name" value="AA_TRNA_LIGASE_II_ALA"/>
    <property type="match status" value="1"/>
</dbReference>
<dbReference type="GO" id="GO:0004813">
    <property type="term" value="F:alanine-tRNA ligase activity"/>
    <property type="evidence" value="ECO:0007669"/>
    <property type="project" value="UniProtKB-UniRule"/>
</dbReference>
<keyword evidence="16" id="KW-1185">Reference proteome</keyword>
<dbReference type="FunFam" id="3.10.310.40:FF:000001">
    <property type="entry name" value="Alanine--tRNA ligase"/>
    <property type="match status" value="1"/>
</dbReference>
<dbReference type="Pfam" id="PF07973">
    <property type="entry name" value="tRNA_SAD"/>
    <property type="match status" value="1"/>
</dbReference>
<dbReference type="GO" id="GO:0008270">
    <property type="term" value="F:zinc ion binding"/>
    <property type="evidence" value="ECO:0007669"/>
    <property type="project" value="UniProtKB-UniRule"/>
</dbReference>
<keyword evidence="3 12" id="KW-0820">tRNA-binding</keyword>
<keyword evidence="7 12" id="KW-0862">Zinc</keyword>
<evidence type="ECO:0000256" key="12">
    <source>
        <dbReference type="HAMAP-Rule" id="MF_00036"/>
    </source>
</evidence>
<dbReference type="Gene3D" id="3.10.310.40">
    <property type="match status" value="1"/>
</dbReference>